<evidence type="ECO:0000256" key="5">
    <source>
        <dbReference type="ARBA" id="ARBA00023274"/>
    </source>
</evidence>
<dbReference type="InterPro" id="IPR042776">
    <property type="entry name" value="Ribosomal_mL53_fung"/>
</dbReference>
<dbReference type="EMBL" id="MU007064">
    <property type="protein sequence ID" value="KAF2426449.1"/>
    <property type="molecule type" value="Genomic_DNA"/>
</dbReference>
<evidence type="ECO:0000256" key="3">
    <source>
        <dbReference type="ARBA" id="ARBA00022980"/>
    </source>
</evidence>
<reference evidence="7" key="1">
    <citation type="journal article" date="2020" name="Stud. Mycol.">
        <title>101 Dothideomycetes genomes: a test case for predicting lifestyles and emergence of pathogens.</title>
        <authorList>
            <person name="Haridas S."/>
            <person name="Albert R."/>
            <person name="Binder M."/>
            <person name="Bloem J."/>
            <person name="Labutti K."/>
            <person name="Salamov A."/>
            <person name="Andreopoulos B."/>
            <person name="Baker S."/>
            <person name="Barry K."/>
            <person name="Bills G."/>
            <person name="Bluhm B."/>
            <person name="Cannon C."/>
            <person name="Castanera R."/>
            <person name="Culley D."/>
            <person name="Daum C."/>
            <person name="Ezra D."/>
            <person name="Gonzalez J."/>
            <person name="Henrissat B."/>
            <person name="Kuo A."/>
            <person name="Liang C."/>
            <person name="Lipzen A."/>
            <person name="Lutzoni F."/>
            <person name="Magnuson J."/>
            <person name="Mondo S."/>
            <person name="Nolan M."/>
            <person name="Ohm R."/>
            <person name="Pangilinan J."/>
            <person name="Park H.-J."/>
            <person name="Ramirez L."/>
            <person name="Alfaro M."/>
            <person name="Sun H."/>
            <person name="Tritt A."/>
            <person name="Yoshinaga Y."/>
            <person name="Zwiers L.-H."/>
            <person name="Turgeon B."/>
            <person name="Goodwin S."/>
            <person name="Spatafora J."/>
            <person name="Crous P."/>
            <person name="Grigoriev I."/>
        </authorList>
    </citation>
    <scope>NUCLEOTIDE SEQUENCE</scope>
    <source>
        <strain evidence="7">CBS 130266</strain>
    </source>
</reference>
<evidence type="ECO:0000313" key="7">
    <source>
        <dbReference type="EMBL" id="KAF2426449.1"/>
    </source>
</evidence>
<proteinExistence type="inferred from homology"/>
<evidence type="ECO:0000313" key="8">
    <source>
        <dbReference type="Proteomes" id="UP000800235"/>
    </source>
</evidence>
<evidence type="ECO:0000256" key="4">
    <source>
        <dbReference type="ARBA" id="ARBA00023128"/>
    </source>
</evidence>
<accession>A0A9P4NLY3</accession>
<evidence type="ECO:0000256" key="2">
    <source>
        <dbReference type="ARBA" id="ARBA00005557"/>
    </source>
</evidence>
<evidence type="ECO:0000256" key="6">
    <source>
        <dbReference type="ARBA" id="ARBA00035180"/>
    </source>
</evidence>
<keyword evidence="4" id="KW-0496">Mitochondrion</keyword>
<comment type="caution">
    <text evidence="7">The sequence shown here is derived from an EMBL/GenBank/DDBJ whole genome shotgun (WGS) entry which is preliminary data.</text>
</comment>
<dbReference type="GO" id="GO:0003735">
    <property type="term" value="F:structural constituent of ribosome"/>
    <property type="evidence" value="ECO:0007669"/>
    <property type="project" value="TreeGrafter"/>
</dbReference>
<dbReference type="InterPro" id="IPR019716">
    <property type="entry name" value="Ribosomal_mL53"/>
</dbReference>
<comment type="similarity">
    <text evidence="2">Belongs to the mitochondrion-specific ribosomal protein mL53 family.</text>
</comment>
<dbReference type="Pfam" id="PF10780">
    <property type="entry name" value="MRP_L53"/>
    <property type="match status" value="1"/>
</dbReference>
<dbReference type="AlphaFoldDB" id="A0A9P4NLY3"/>
<gene>
    <name evidence="7" type="ORF">EJ08DRAFT_593617</name>
</gene>
<dbReference type="FunFam" id="3.40.30.10:FF:000260">
    <property type="entry name" value="Mitochondrial ribosomal protein L44"/>
    <property type="match status" value="1"/>
</dbReference>
<dbReference type="PANTHER" id="PTHR28236:SF1">
    <property type="entry name" value="LARGE RIBOSOMAL SUBUNIT PROTEIN ML53"/>
    <property type="match status" value="1"/>
</dbReference>
<evidence type="ECO:0000256" key="1">
    <source>
        <dbReference type="ARBA" id="ARBA00004173"/>
    </source>
</evidence>
<dbReference type="PANTHER" id="PTHR28236">
    <property type="entry name" value="54S RIBOSOMAL PROTEIN L44, MITOCHONDRIAL"/>
    <property type="match status" value="1"/>
</dbReference>
<organism evidence="7 8">
    <name type="scientific">Tothia fuscella</name>
    <dbReference type="NCBI Taxonomy" id="1048955"/>
    <lineage>
        <taxon>Eukaryota</taxon>
        <taxon>Fungi</taxon>
        <taxon>Dikarya</taxon>
        <taxon>Ascomycota</taxon>
        <taxon>Pezizomycotina</taxon>
        <taxon>Dothideomycetes</taxon>
        <taxon>Pleosporomycetidae</taxon>
        <taxon>Venturiales</taxon>
        <taxon>Cylindrosympodiaceae</taxon>
        <taxon>Tothia</taxon>
    </lineage>
</organism>
<dbReference type="Proteomes" id="UP000800235">
    <property type="component" value="Unassembled WGS sequence"/>
</dbReference>
<sequence length="97" mass="11060">MIPRFLSDVTIKFNPFSRKAKTARIFLSILPPNARQLMKISVTQLPSSSTEKPILDLKFKDGKDMKIDPETMKIKEVVEEVDRHSRMLARAEDLSSG</sequence>
<dbReference type="GO" id="GO:0005762">
    <property type="term" value="C:mitochondrial large ribosomal subunit"/>
    <property type="evidence" value="ECO:0007669"/>
    <property type="project" value="TreeGrafter"/>
</dbReference>
<protein>
    <recommendedName>
        <fullName evidence="6">Large ribosomal subunit protein mL53</fullName>
    </recommendedName>
</protein>
<name>A0A9P4NLY3_9PEZI</name>
<keyword evidence="8" id="KW-1185">Reference proteome</keyword>
<dbReference type="OrthoDB" id="4136894at2759"/>
<keyword evidence="5" id="KW-0687">Ribonucleoprotein</keyword>
<dbReference type="Gene3D" id="3.40.30.10">
    <property type="entry name" value="Glutaredoxin"/>
    <property type="match status" value="1"/>
</dbReference>
<keyword evidence="3 7" id="KW-0689">Ribosomal protein</keyword>
<comment type="subcellular location">
    <subcellularLocation>
        <location evidence="1">Mitochondrion</location>
    </subcellularLocation>
</comment>